<evidence type="ECO:0000313" key="2">
    <source>
        <dbReference type="EMBL" id="EEI64610.1"/>
    </source>
</evidence>
<feature type="transmembrane region" description="Helical" evidence="1">
    <location>
        <begin position="187"/>
        <end position="205"/>
    </location>
</feature>
<name>A0A8D9S2D3_LIMRT</name>
<feature type="transmembrane region" description="Helical" evidence="1">
    <location>
        <begin position="132"/>
        <end position="158"/>
    </location>
</feature>
<comment type="caution">
    <text evidence="2">The sequence shown here is derived from an EMBL/GenBank/DDBJ whole genome shotgun (WGS) entry which is preliminary data.</text>
</comment>
<feature type="transmembrane region" description="Helical" evidence="1">
    <location>
        <begin position="79"/>
        <end position="101"/>
    </location>
</feature>
<evidence type="ECO:0008006" key="4">
    <source>
        <dbReference type="Google" id="ProtNLM"/>
    </source>
</evidence>
<feature type="transmembrane region" description="Helical" evidence="1">
    <location>
        <begin position="21"/>
        <end position="40"/>
    </location>
</feature>
<dbReference type="Gene3D" id="1.10.1760.20">
    <property type="match status" value="1"/>
</dbReference>
<keyword evidence="1" id="KW-1133">Transmembrane helix</keyword>
<dbReference type="Pfam" id="PF12822">
    <property type="entry name" value="ECF_trnsprt"/>
    <property type="match status" value="1"/>
</dbReference>
<dbReference type="InterPro" id="IPR024529">
    <property type="entry name" value="ECF_trnsprt_substrate-spec"/>
</dbReference>
<accession>A0A8D9S2D3</accession>
<organism evidence="2 3">
    <name type="scientific">Limosilactobacillus reuteri CF48-3A</name>
    <dbReference type="NCBI Taxonomy" id="525341"/>
    <lineage>
        <taxon>Bacteria</taxon>
        <taxon>Bacillati</taxon>
        <taxon>Bacillota</taxon>
        <taxon>Bacilli</taxon>
        <taxon>Lactobacillales</taxon>
        <taxon>Lactobacillaceae</taxon>
        <taxon>Limosilactobacillus</taxon>
    </lineage>
</organism>
<dbReference type="EMBL" id="ACHG01000217">
    <property type="protein sequence ID" value="EEI64610.1"/>
    <property type="molecule type" value="Genomic_DNA"/>
</dbReference>
<sequence length="214" mass="23170">NKPIQIYLGEEKMAKTRHQQIRHNTTLAIFIAIILLQDFVPFFGNIPLGPLSITTLHVTVIIAAIVLGPVDGAIIGGIWGLLTWVRAFVAPSSPLAPLVFVNPLVSVVPRIMIGILAGYTFILMCRLVKAKYIAAVSAAIVGTLTNTGLVLGFIYLFYRTPAVAQTYGVNVNHLLIALETVMATNGLAELILAIIIVPMVALPVLEVRRRLEVN</sequence>
<keyword evidence="1" id="KW-0812">Transmembrane</keyword>
<proteinExistence type="predicted"/>
<feature type="transmembrane region" description="Helical" evidence="1">
    <location>
        <begin position="46"/>
        <end position="67"/>
    </location>
</feature>
<reference evidence="2 3" key="1">
    <citation type="submission" date="2009-01" db="EMBL/GenBank/DDBJ databases">
        <authorList>
            <person name="Qin X."/>
            <person name="Bachman B."/>
            <person name="Battles P."/>
            <person name="Bell A."/>
            <person name="Bess C."/>
            <person name="Bickham C."/>
            <person name="Chaboub L."/>
            <person name="Chen D."/>
            <person name="Coyle M."/>
            <person name="Deiros D.R."/>
            <person name="Dinh H."/>
            <person name="Forbes L."/>
            <person name="Fowler G."/>
            <person name="Francisco L."/>
            <person name="Fu Q."/>
            <person name="Gubbala S."/>
            <person name="Hale W."/>
            <person name="Han Y."/>
            <person name="Hemphill L."/>
            <person name="Highlander S.K."/>
            <person name="Hirani K."/>
            <person name="Hogues M."/>
            <person name="Jackson L."/>
            <person name="Jakkamsetti A."/>
            <person name="Javaid M."/>
            <person name="Jiang H."/>
            <person name="Korchina V."/>
            <person name="Kovar C."/>
            <person name="Lara F."/>
            <person name="Lee S."/>
            <person name="Mata R."/>
            <person name="Mathew T."/>
            <person name="Moen C."/>
            <person name="Morales K."/>
            <person name="Munidasa M."/>
            <person name="Nazareth L."/>
            <person name="Ngo R."/>
            <person name="Nguyen L."/>
            <person name="Okwuonu G."/>
            <person name="Ongeri F."/>
            <person name="Patil S."/>
            <person name="Petrosino J."/>
            <person name="Pham C."/>
            <person name="Pham P."/>
            <person name="Pu L.-L."/>
            <person name="Puazo M."/>
            <person name="Raj R."/>
            <person name="Reid J."/>
            <person name="Rouhana J."/>
            <person name="Saada N."/>
            <person name="Shang Y."/>
            <person name="Simmons D."/>
            <person name="Thornton R."/>
            <person name="Warren J."/>
            <person name="Weissenberger G."/>
            <person name="Zhang J."/>
            <person name="Zhang L."/>
            <person name="Zhou C."/>
            <person name="Zhu D."/>
            <person name="Muzny D."/>
            <person name="Worley K."/>
            <person name="Gibbs R."/>
        </authorList>
    </citation>
    <scope>NUCLEOTIDE SEQUENCE [LARGE SCALE GENOMIC DNA]</scope>
    <source>
        <strain evidence="2 3">CF48-3A</strain>
    </source>
</reference>
<feature type="non-terminal residue" evidence="2">
    <location>
        <position position="1"/>
    </location>
</feature>
<protein>
    <recommendedName>
        <fullName evidence="4">ECF transporter S component</fullName>
    </recommendedName>
</protein>
<evidence type="ECO:0000313" key="3">
    <source>
        <dbReference type="Proteomes" id="UP000003419"/>
    </source>
</evidence>
<keyword evidence="1" id="KW-0472">Membrane</keyword>
<dbReference type="GO" id="GO:0022857">
    <property type="term" value="F:transmembrane transporter activity"/>
    <property type="evidence" value="ECO:0007669"/>
    <property type="project" value="InterPro"/>
</dbReference>
<evidence type="ECO:0000256" key="1">
    <source>
        <dbReference type="SAM" id="Phobius"/>
    </source>
</evidence>
<dbReference type="AlphaFoldDB" id="A0A8D9S2D3"/>
<gene>
    <name evidence="2" type="ORF">HMPREF0534_2067</name>
</gene>
<feature type="transmembrane region" description="Helical" evidence="1">
    <location>
        <begin position="107"/>
        <end position="125"/>
    </location>
</feature>
<dbReference type="Proteomes" id="UP000003419">
    <property type="component" value="Unassembled WGS sequence"/>
</dbReference>